<name>A0A098RYB5_9BACT</name>
<dbReference type="OrthoDB" id="9757917at2"/>
<evidence type="ECO:0000313" key="3">
    <source>
        <dbReference type="Proteomes" id="UP000029736"/>
    </source>
</evidence>
<dbReference type="STRING" id="1524460.IX84_31075"/>
<sequence length="1235" mass="140747">MQASAQEMIQYAWSESSTHLNTHPDFEVALDFVSLPDKQGESLLQQLIQGDFRSIIATGVDQEPGLRQVYFESRAWERSRGGAAVGIGYPFFQDEEAESGRVVFAPLLIWEVHLEPGNQYNSPWRLSRTPTHRLRPNVYLISYWKNKTGKDLAPVFDRFLNQQSFGLKHLQQFCQNVATELELPSPALKGLPIMTDSHAFVRTERGNGAFVEAAILSCFPHQPPCTIGLPQATPAHREGMSDTFGPYTLDPFQATVAEQLQQKGCSWADGHSGTGKSALGVHLLVNQLAHGKPCLVVSPRTGTLKEYEMAIDQQGLSRLAFLLRDTAADKMLMLDILRASASNRGAQQPGDHRRLKQIMNKGQRLHAKLTESYRAYRAVTVAGQPWAQTVGQYLESAQTEGKELLGTQLNAQDYTFNSEAYDALSEVVERCYQLFKKTHTIRSPLGKLSPGLFLRMEEEDARMFAETQVRQLLDKATRLQLWFINRIDAYADQLSAHYEQYYQKFARQLIELKDTMAEQESEHGKEFWSAGAGSLRLRQVFSDRAKALRAARKEILEGYRKLKVDFQRQPYFDAEFPSWDEAEMPGLNQWLKAFESRLQQWRMNLREQVQDEVTRLSRKSVNPRLGFDNQVEELEKSLDRLLDDINETGLYHLPLSHNTLTLPKRQRFLDEVVEQLEETKRALPEFGNFYAWQRNWLQLDEHARRMVKGLLRVKPDNWMAAFRTWFLDNVLSQSYEAVLPPDLDALEEYAKVTESLKENLPAHILQLWQSRKEQAVQDLRRRRKIAYKWLMQGGTVEEQIQFARHLRTLGDVPVATSPALLTVPHLADELFSESKQRFGLVIIEEAHLVPAAMLERLSAMGHRTLMLSPRGWDDQSLQPQELQGEVPAFQLRHMHGTSTLHFRNAAQPAPVLPTKEQVAFEQVDGIYDEALEQNDAEARSVLAMLAKIERTPQRTYPSVGIVCLTTGQRLLLADYLLGIKQRRSTGVETIQQLDRNGLTLMDLSEVEGQKFDILIVSATFGPVGPNGPVTGHVHRLDQPGVQQQLEALMSAARQKAWVVNSLPVDWLEEGEKLFEAGQRLPVYFAFLKACANNDVSKIEQLSARFAGQLQQPPAFPPPYNLLRQVQHYLKPYLSPGRLHLAERTPDGQIALTIDPAPGFSRRFGLLVDGFKAHTPYTSFAWEAQQRQCWQGQGYELHQIWSPEWWRNPELQARKLASILIQEEPPLPFLTAEEEE</sequence>
<dbReference type="InterPro" id="IPR027417">
    <property type="entry name" value="P-loop_NTPase"/>
</dbReference>
<reference evidence="2 3" key="1">
    <citation type="journal article" date="2014" name="Int. J. Syst. Evol. Microbiol.">
        <title>Phaeodactylibacter xiamenensis gen. nov., sp. nov., a member of the family Saprospiraceae isolated from the marine alga Phaeodactylum tricornutum.</title>
        <authorList>
            <person name="Chen Z.Jr."/>
            <person name="Lei X."/>
            <person name="Lai Q."/>
            <person name="Li Y."/>
            <person name="Zhang B."/>
            <person name="Zhang J."/>
            <person name="Zhang H."/>
            <person name="Yang L."/>
            <person name="Zheng W."/>
            <person name="Tian Y."/>
            <person name="Yu Z."/>
            <person name="Xu H.Jr."/>
            <person name="Zheng T."/>
        </authorList>
    </citation>
    <scope>NUCLEOTIDE SEQUENCE [LARGE SCALE GENOMIC DNA]</scope>
    <source>
        <strain evidence="2 3">KD52</strain>
    </source>
</reference>
<dbReference type="EMBL" id="JPOS01000101">
    <property type="protein sequence ID" value="KGE84905.1"/>
    <property type="molecule type" value="Genomic_DNA"/>
</dbReference>
<organism evidence="2 3">
    <name type="scientific">Phaeodactylibacter xiamenensis</name>
    <dbReference type="NCBI Taxonomy" id="1524460"/>
    <lineage>
        <taxon>Bacteria</taxon>
        <taxon>Pseudomonadati</taxon>
        <taxon>Bacteroidota</taxon>
        <taxon>Saprospiria</taxon>
        <taxon>Saprospirales</taxon>
        <taxon>Haliscomenobacteraceae</taxon>
        <taxon>Phaeodactylibacter</taxon>
    </lineage>
</organism>
<dbReference type="AlphaFoldDB" id="A0A098RYB5"/>
<protein>
    <recommendedName>
        <fullName evidence="4">DNA2/NAM7 helicase-like C-terminal domain-containing protein</fullName>
    </recommendedName>
</protein>
<evidence type="ECO:0008006" key="4">
    <source>
        <dbReference type="Google" id="ProtNLM"/>
    </source>
</evidence>
<gene>
    <name evidence="2" type="ORF">IX84_31075</name>
</gene>
<accession>A0A098RYB5</accession>
<comment type="caution">
    <text evidence="2">The sequence shown here is derived from an EMBL/GenBank/DDBJ whole genome shotgun (WGS) entry which is preliminary data.</text>
</comment>
<dbReference type="SUPFAM" id="SSF52540">
    <property type="entry name" value="P-loop containing nucleoside triphosphate hydrolases"/>
    <property type="match status" value="1"/>
</dbReference>
<feature type="coiled-coil region" evidence="1">
    <location>
        <begin position="591"/>
        <end position="644"/>
    </location>
</feature>
<keyword evidence="1" id="KW-0175">Coiled coil</keyword>
<proteinExistence type="predicted"/>
<evidence type="ECO:0000256" key="1">
    <source>
        <dbReference type="SAM" id="Coils"/>
    </source>
</evidence>
<dbReference type="RefSeq" id="WP_044230096.1">
    <property type="nucleotide sequence ID" value="NZ_JBKAGJ010000059.1"/>
</dbReference>
<keyword evidence="3" id="KW-1185">Reference proteome</keyword>
<dbReference type="Proteomes" id="UP000029736">
    <property type="component" value="Unassembled WGS sequence"/>
</dbReference>
<evidence type="ECO:0000313" key="2">
    <source>
        <dbReference type="EMBL" id="KGE84905.1"/>
    </source>
</evidence>